<protein>
    <submittedName>
        <fullName evidence="2">Uncharacterized protein</fullName>
    </submittedName>
</protein>
<dbReference type="EMBL" id="HBHC01000502">
    <property type="protein sequence ID" value="CAD9650152.1"/>
    <property type="molecule type" value="Transcribed_RNA"/>
</dbReference>
<proteinExistence type="predicted"/>
<name>A0A7S2VUW5_9EUKA</name>
<feature type="region of interest" description="Disordered" evidence="1">
    <location>
        <begin position="194"/>
        <end position="251"/>
    </location>
</feature>
<sequence>MSTHPPQTGRKFDNNTDPPPTPIAASARMGKWNCLLAAAHLEYANGEMKTPEWRVAARPHSGSSKDTIKCNENPPDLQLPASETRRYWPHSGKPASASLSLPSSPQGPSHLPVVGAKERKERADTDMRRTIVTNSRTPVRIRAAIVESDDRKRHLQKTVEAKLFQRRRLGDDIYWHSSTGNRGATQPRGLAYKYSFPHQESDQKRKSRRSLKRSSSSSSSEYPPTRKHATEGKQSRKRRRTLVLSPPPKTSYFVPGFQSWV</sequence>
<reference evidence="2" key="1">
    <citation type="submission" date="2021-01" db="EMBL/GenBank/DDBJ databases">
        <authorList>
            <person name="Corre E."/>
            <person name="Pelletier E."/>
            <person name="Niang G."/>
            <person name="Scheremetjew M."/>
            <person name="Finn R."/>
            <person name="Kale V."/>
            <person name="Holt S."/>
            <person name="Cochrane G."/>
            <person name="Meng A."/>
            <person name="Brown T."/>
            <person name="Cohen L."/>
        </authorList>
    </citation>
    <scope>NUCLEOTIDE SEQUENCE</scope>
    <source>
        <strain evidence="2">BC52</strain>
    </source>
</reference>
<organism evidence="2">
    <name type="scientific">Norrisiella sphaerica</name>
    <dbReference type="NCBI Taxonomy" id="552664"/>
    <lineage>
        <taxon>Eukaryota</taxon>
        <taxon>Sar</taxon>
        <taxon>Rhizaria</taxon>
        <taxon>Cercozoa</taxon>
        <taxon>Chlorarachniophyceae</taxon>
        <taxon>Norrisiella</taxon>
    </lineage>
</organism>
<feature type="compositionally biased region" description="Low complexity" evidence="1">
    <location>
        <begin position="91"/>
        <end position="109"/>
    </location>
</feature>
<feature type="region of interest" description="Disordered" evidence="1">
    <location>
        <begin position="48"/>
        <end position="112"/>
    </location>
</feature>
<gene>
    <name evidence="2" type="ORF">NSPH01132_LOCUS249</name>
</gene>
<dbReference type="AlphaFoldDB" id="A0A7S2VUW5"/>
<evidence type="ECO:0000313" key="2">
    <source>
        <dbReference type="EMBL" id="CAD9650152.1"/>
    </source>
</evidence>
<evidence type="ECO:0000256" key="1">
    <source>
        <dbReference type="SAM" id="MobiDB-lite"/>
    </source>
</evidence>
<feature type="region of interest" description="Disordered" evidence="1">
    <location>
        <begin position="1"/>
        <end position="26"/>
    </location>
</feature>
<accession>A0A7S2VUW5</accession>